<gene>
    <name evidence="1" type="ORF">CQ405_05360</name>
</gene>
<evidence type="ECO:0000313" key="1">
    <source>
        <dbReference type="EMBL" id="PSM51992.1"/>
    </source>
</evidence>
<keyword evidence="2" id="KW-1185">Reference proteome</keyword>
<dbReference type="AlphaFoldDB" id="A0A2P8R0H5"/>
<protein>
    <submittedName>
        <fullName evidence="1">Uncharacterized protein</fullName>
    </submittedName>
</protein>
<name>A0A2P8R0H5_9BACT</name>
<accession>A0A2P8R0H5</accession>
<reference evidence="2" key="1">
    <citation type="submission" date="2017-10" db="EMBL/GenBank/DDBJ databases">
        <title>Campylobacter species from seals.</title>
        <authorList>
            <person name="Gilbert M.J."/>
            <person name="Zomer A.L."/>
            <person name="Timmerman A.J."/>
            <person name="Duim B."/>
            <person name="Wagenaar J.A."/>
        </authorList>
    </citation>
    <scope>NUCLEOTIDE SEQUENCE [LARGE SCALE GENOMIC DNA]</scope>
    <source>
        <strain evidence="2">17S00004-5</strain>
    </source>
</reference>
<dbReference type="RefSeq" id="WP_106871459.1">
    <property type="nucleotide sequence ID" value="NZ_CP053841.1"/>
</dbReference>
<proteinExistence type="predicted"/>
<comment type="caution">
    <text evidence="1">The sequence shown here is derived from an EMBL/GenBank/DDBJ whole genome shotgun (WGS) entry which is preliminary data.</text>
</comment>
<dbReference type="EMBL" id="PDHH01000004">
    <property type="protein sequence ID" value="PSM51992.1"/>
    <property type="molecule type" value="Genomic_DNA"/>
</dbReference>
<sequence length="107" mass="12823">MLTSIFAFYSVKIYKIYYKKPTEFIQNIISIKDNEKLKLYVNKILAYKNNDEILDFFKKQNFKIYNQEGFTTFYFKNMILGKKYIIGIELFDNNITNVCVFTGYNAN</sequence>
<evidence type="ECO:0000313" key="2">
    <source>
        <dbReference type="Proteomes" id="UP000240535"/>
    </source>
</evidence>
<organism evidence="1 2">
    <name type="scientific">Campylobacter blaseri</name>
    <dbReference type="NCBI Taxonomy" id="2042961"/>
    <lineage>
        <taxon>Bacteria</taxon>
        <taxon>Pseudomonadati</taxon>
        <taxon>Campylobacterota</taxon>
        <taxon>Epsilonproteobacteria</taxon>
        <taxon>Campylobacterales</taxon>
        <taxon>Campylobacteraceae</taxon>
        <taxon>Campylobacter</taxon>
    </lineage>
</organism>
<dbReference type="Proteomes" id="UP000240535">
    <property type="component" value="Unassembled WGS sequence"/>
</dbReference>